<evidence type="ECO:0000313" key="2">
    <source>
        <dbReference type="Proteomes" id="UP000179183"/>
    </source>
</evidence>
<reference evidence="1 2" key="1">
    <citation type="journal article" date="2016" name="Nat. Commun.">
        <title>Thousands of microbial genomes shed light on interconnected biogeochemical processes in an aquifer system.</title>
        <authorList>
            <person name="Anantharaman K."/>
            <person name="Brown C.T."/>
            <person name="Hug L.A."/>
            <person name="Sharon I."/>
            <person name="Castelle C.J."/>
            <person name="Probst A.J."/>
            <person name="Thomas B.C."/>
            <person name="Singh A."/>
            <person name="Wilkins M.J."/>
            <person name="Karaoz U."/>
            <person name="Brodie E.L."/>
            <person name="Williams K.H."/>
            <person name="Hubbard S.S."/>
            <person name="Banfield J.F."/>
        </authorList>
    </citation>
    <scope>NUCLEOTIDE SEQUENCE [LARGE SCALE GENOMIC DNA]</scope>
</reference>
<dbReference type="EMBL" id="MHOQ01000001">
    <property type="protein sequence ID" value="OGZ67652.1"/>
    <property type="molecule type" value="Genomic_DNA"/>
</dbReference>
<dbReference type="AlphaFoldDB" id="A0A1G2HYM6"/>
<gene>
    <name evidence="1" type="ORF">A3D34_01905</name>
</gene>
<evidence type="ECO:0000313" key="1">
    <source>
        <dbReference type="EMBL" id="OGZ67652.1"/>
    </source>
</evidence>
<accession>A0A1G2HYM6</accession>
<comment type="caution">
    <text evidence="1">The sequence shown here is derived from an EMBL/GenBank/DDBJ whole genome shotgun (WGS) entry which is preliminary data.</text>
</comment>
<sequence length="91" mass="10698">MKYRLFFHSYDLTSDNDPGLDHHRDFYAKNDEAAQKKIKGMVQYSLDVEMGGFTPLRFFRIVKGKTKYQEEQLIEIPLSPEPLGETEIDLR</sequence>
<name>A0A1G2HYM6_9BACT</name>
<proteinExistence type="predicted"/>
<dbReference type="Proteomes" id="UP000179183">
    <property type="component" value="Unassembled WGS sequence"/>
</dbReference>
<protein>
    <submittedName>
        <fullName evidence="1">Uncharacterized protein</fullName>
    </submittedName>
</protein>
<organism evidence="1 2">
    <name type="scientific">Candidatus Staskawiczbacteria bacterium RIFCSPHIGHO2_02_FULL_33_16</name>
    <dbReference type="NCBI Taxonomy" id="1802204"/>
    <lineage>
        <taxon>Bacteria</taxon>
        <taxon>Candidatus Staskawicziibacteriota</taxon>
    </lineage>
</organism>